<proteinExistence type="predicted"/>
<organism evidence="2 3">
    <name type="scientific">Etheostoma spectabile</name>
    <name type="common">orangethroat darter</name>
    <dbReference type="NCBI Taxonomy" id="54343"/>
    <lineage>
        <taxon>Eukaryota</taxon>
        <taxon>Metazoa</taxon>
        <taxon>Chordata</taxon>
        <taxon>Craniata</taxon>
        <taxon>Vertebrata</taxon>
        <taxon>Euteleostomi</taxon>
        <taxon>Actinopterygii</taxon>
        <taxon>Neopterygii</taxon>
        <taxon>Teleostei</taxon>
        <taxon>Neoteleostei</taxon>
        <taxon>Acanthomorphata</taxon>
        <taxon>Eupercaria</taxon>
        <taxon>Perciformes</taxon>
        <taxon>Percoidei</taxon>
        <taxon>Percidae</taxon>
        <taxon>Etheostomatinae</taxon>
        <taxon>Etheostoma</taxon>
    </lineage>
</organism>
<name>A0A5J5CTL8_9PERO</name>
<evidence type="ECO:0000256" key="1">
    <source>
        <dbReference type="SAM" id="MobiDB-lite"/>
    </source>
</evidence>
<reference evidence="2 3" key="1">
    <citation type="submission" date="2019-08" db="EMBL/GenBank/DDBJ databases">
        <title>A chromosome-level genome assembly, high-density linkage maps, and genome scans reveal the genomic architecture of hybrid incompatibilities underlying speciation via character displacement in darters (Percidae: Etheostominae).</title>
        <authorList>
            <person name="Moran R.L."/>
            <person name="Catchen J.M."/>
            <person name="Fuller R.C."/>
        </authorList>
    </citation>
    <scope>NUCLEOTIDE SEQUENCE [LARGE SCALE GENOMIC DNA]</scope>
    <source>
        <strain evidence="2">EspeVRDwgs_2016</strain>
        <tissue evidence="2">Muscle</tissue>
    </source>
</reference>
<feature type="compositionally biased region" description="Basic and acidic residues" evidence="1">
    <location>
        <begin position="1"/>
        <end position="11"/>
    </location>
</feature>
<feature type="region of interest" description="Disordered" evidence="1">
    <location>
        <begin position="1"/>
        <end position="38"/>
    </location>
</feature>
<comment type="caution">
    <text evidence="2">The sequence shown here is derived from an EMBL/GenBank/DDBJ whole genome shotgun (WGS) entry which is preliminary data.</text>
</comment>
<keyword evidence="3" id="KW-1185">Reference proteome</keyword>
<dbReference type="EMBL" id="VOFY01000017">
    <property type="protein sequence ID" value="KAA8583705.1"/>
    <property type="molecule type" value="Genomic_DNA"/>
</dbReference>
<dbReference type="Proteomes" id="UP000327493">
    <property type="component" value="Chromosome 17"/>
</dbReference>
<protein>
    <submittedName>
        <fullName evidence="2">Uncharacterized protein</fullName>
    </submittedName>
</protein>
<dbReference type="AlphaFoldDB" id="A0A5J5CTL8"/>
<evidence type="ECO:0000313" key="3">
    <source>
        <dbReference type="Proteomes" id="UP000327493"/>
    </source>
</evidence>
<accession>A0A5J5CTL8</accession>
<evidence type="ECO:0000313" key="2">
    <source>
        <dbReference type="EMBL" id="KAA8583705.1"/>
    </source>
</evidence>
<feature type="compositionally biased region" description="Basic and acidic residues" evidence="1">
    <location>
        <begin position="19"/>
        <end position="38"/>
    </location>
</feature>
<gene>
    <name evidence="2" type="ORF">FQN60_014913</name>
</gene>
<sequence>MQEAAGRDRVAKPPPGTQKKREEMSRRSRSVEELGLKD</sequence>